<evidence type="ECO:0000256" key="3">
    <source>
        <dbReference type="ARBA" id="ARBA00022475"/>
    </source>
</evidence>
<feature type="binding site" evidence="14">
    <location>
        <position position="117"/>
    </location>
    <ligand>
        <name>Zn(2+)</name>
        <dbReference type="ChEBI" id="CHEBI:29105"/>
    </ligand>
</feature>
<dbReference type="InterPro" id="IPR050178">
    <property type="entry name" value="AspA/AstE_fam"/>
</dbReference>
<keyword evidence="3" id="KW-1003">Cell membrane</keyword>
<name>A0A667Y2A1_9TELE</name>
<evidence type="ECO:0000256" key="1">
    <source>
        <dbReference type="ARBA" id="ARBA00004496"/>
    </source>
</evidence>
<dbReference type="GO" id="GO:0046872">
    <property type="term" value="F:metal ion binding"/>
    <property type="evidence" value="ECO:0007669"/>
    <property type="project" value="UniProtKB-KW"/>
</dbReference>
<reference evidence="17" key="3">
    <citation type="submission" date="2025-09" db="UniProtKB">
        <authorList>
            <consortium name="Ensembl"/>
        </authorList>
    </citation>
    <scope>IDENTIFICATION</scope>
</reference>
<comment type="catalytic activity">
    <reaction evidence="11">
        <text>an N-acetyl-L-cysteine-S-conjugate + H2O = an S-substituted L-cysteine + acetate</text>
        <dbReference type="Rhea" id="RHEA:36855"/>
        <dbReference type="ChEBI" id="CHEBI:15377"/>
        <dbReference type="ChEBI" id="CHEBI:30089"/>
        <dbReference type="ChEBI" id="CHEBI:58717"/>
        <dbReference type="ChEBI" id="CHEBI:58718"/>
        <dbReference type="EC" id="3.5.1.114"/>
    </reaction>
</comment>
<dbReference type="InterPro" id="IPR016708">
    <property type="entry name" value="Aspartoacylase"/>
</dbReference>
<accession>A0A667Y2A1</accession>
<keyword evidence="7 14" id="KW-0862">Zinc</keyword>
<keyword evidence="4" id="KW-0963">Cytoplasm</keyword>
<feature type="active site" description="Proton donor/acceptor" evidence="13">
    <location>
        <position position="164"/>
    </location>
</feature>
<evidence type="ECO:0000256" key="6">
    <source>
        <dbReference type="ARBA" id="ARBA00022801"/>
    </source>
</evidence>
<comment type="subcellular location">
    <subcellularLocation>
        <location evidence="10">Apical cell membrane</location>
        <topology evidence="10">Peripheral membrane protein</topology>
    </subcellularLocation>
    <subcellularLocation>
        <location evidence="1">Cytoplasm</location>
    </subcellularLocation>
</comment>
<evidence type="ECO:0000313" key="17">
    <source>
        <dbReference type="Ensembl" id="ENSMMDP00005021732.1"/>
    </source>
</evidence>
<evidence type="ECO:0000313" key="18">
    <source>
        <dbReference type="Proteomes" id="UP000472263"/>
    </source>
</evidence>
<evidence type="ECO:0000256" key="10">
    <source>
        <dbReference type="ARBA" id="ARBA00037831"/>
    </source>
</evidence>
<keyword evidence="8" id="KW-0472">Membrane</keyword>
<evidence type="ECO:0000256" key="14">
    <source>
        <dbReference type="PIRSR" id="PIRSR018001-3"/>
    </source>
</evidence>
<dbReference type="AlphaFoldDB" id="A0A667Y2A1"/>
<reference evidence="17" key="1">
    <citation type="submission" date="2019-06" db="EMBL/GenBank/DDBJ databases">
        <authorList>
            <consortium name="Wellcome Sanger Institute Data Sharing"/>
        </authorList>
    </citation>
    <scope>NUCLEOTIDE SEQUENCE [LARGE SCALE GENOMIC DNA]</scope>
</reference>
<feature type="binding site" evidence="14">
    <location>
        <position position="26"/>
    </location>
    <ligand>
        <name>Zn(2+)</name>
        <dbReference type="ChEBI" id="CHEBI:29105"/>
    </ligand>
</feature>
<evidence type="ECO:0000256" key="4">
    <source>
        <dbReference type="ARBA" id="ARBA00022490"/>
    </source>
</evidence>
<evidence type="ECO:0000256" key="12">
    <source>
        <dbReference type="ARBA" id="ARBA00049326"/>
    </source>
</evidence>
<dbReference type="Pfam" id="PF24827">
    <property type="entry name" value="AstE_AspA_cat"/>
    <property type="match status" value="1"/>
</dbReference>
<feature type="domain" description="Succinylglutamate desuccinylase/Aspartoacylase catalytic" evidence="16">
    <location>
        <begin position="14"/>
        <end position="127"/>
    </location>
</feature>
<evidence type="ECO:0000256" key="9">
    <source>
        <dbReference type="ARBA" id="ARBA00034807"/>
    </source>
</evidence>
<feature type="domain" description="AstE/AspA barrel-sandwich hybrid" evidence="15">
    <location>
        <begin position="232"/>
        <end position="285"/>
    </location>
</feature>
<evidence type="ECO:0000256" key="13">
    <source>
        <dbReference type="PIRSR" id="PIRSR018001-1"/>
    </source>
</evidence>
<dbReference type="PANTHER" id="PTHR15162:SF5">
    <property type="entry name" value="N-ACYL-AROMATIC-L-AMINO ACID AMIDOHYDROLASE (CARBOXYLATE-FORMING)"/>
    <property type="match status" value="1"/>
</dbReference>
<dbReference type="InterPro" id="IPR055438">
    <property type="entry name" value="AstE_AspA_cat"/>
</dbReference>
<dbReference type="EC" id="3.5.1.114" evidence="9"/>
<keyword evidence="6" id="KW-0378">Hydrolase</keyword>
<proteinExistence type="inferred from homology"/>
<gene>
    <name evidence="17" type="primary">LOC115359336</name>
</gene>
<evidence type="ECO:0000256" key="8">
    <source>
        <dbReference type="ARBA" id="ARBA00023136"/>
    </source>
</evidence>
<sequence>VLFRVYINCYQSLSRVAICGGTHGNELSGVWIVREMQKQQVEKVGSISITTVMSNPRAVEACKRYMETDLNRCFTDAILSAPVTDVTPYEVRRAHELNAQLGPKGSQEAMDLVCDLHNTTANMGLYVPLSDAHSLDSLETFMWNYFSVPEFVSELFLLFSTAFEVGPQPNGVVRADIYNLMKEALDHLVDWVQEFNSGTQTTSYYIFNIINTLYGQKNWDTFTLHLQEIFWHPIDKDFILLKPGDPIFLSFSGETVKYEGKELYPFFVNECAYYEKHIAFHLAQKTILTIPSVRKKAIKTYLALCEKVIK</sequence>
<dbReference type="PIRSF" id="PIRSF018001">
    <property type="entry name" value="Aspartoacylase"/>
    <property type="match status" value="1"/>
</dbReference>
<dbReference type="SUPFAM" id="SSF53187">
    <property type="entry name" value="Zn-dependent exopeptidases"/>
    <property type="match status" value="1"/>
</dbReference>
<dbReference type="GO" id="GO:0004046">
    <property type="term" value="F:aminoacylase activity"/>
    <property type="evidence" value="ECO:0007669"/>
    <property type="project" value="TreeGrafter"/>
</dbReference>
<dbReference type="InParanoid" id="A0A667Y2A1"/>
<comment type="similarity">
    <text evidence="2">Belongs to the AspA/AstE family. Aspartoacylase subfamily.</text>
</comment>
<dbReference type="GO" id="GO:0016788">
    <property type="term" value="F:hydrolase activity, acting on ester bonds"/>
    <property type="evidence" value="ECO:0007669"/>
    <property type="project" value="InterPro"/>
</dbReference>
<organism evidence="17 18">
    <name type="scientific">Myripristis murdjan</name>
    <name type="common">pinecone soldierfish</name>
    <dbReference type="NCBI Taxonomy" id="586833"/>
    <lineage>
        <taxon>Eukaryota</taxon>
        <taxon>Metazoa</taxon>
        <taxon>Chordata</taxon>
        <taxon>Craniata</taxon>
        <taxon>Vertebrata</taxon>
        <taxon>Euteleostomi</taxon>
        <taxon>Actinopterygii</taxon>
        <taxon>Neopterygii</taxon>
        <taxon>Teleostei</taxon>
        <taxon>Neoteleostei</taxon>
        <taxon>Acanthomorphata</taxon>
        <taxon>Holocentriformes</taxon>
        <taxon>Holocentridae</taxon>
        <taxon>Myripristis</taxon>
    </lineage>
</organism>
<keyword evidence="18" id="KW-1185">Reference proteome</keyword>
<dbReference type="Pfam" id="PF04952">
    <property type="entry name" value="AstE_AspA_hybrid"/>
    <property type="match status" value="1"/>
</dbReference>
<keyword evidence="5 14" id="KW-0479">Metal-binding</keyword>
<evidence type="ECO:0000259" key="15">
    <source>
        <dbReference type="Pfam" id="PF04952"/>
    </source>
</evidence>
<dbReference type="Gene3D" id="2.20.25.160">
    <property type="match status" value="1"/>
</dbReference>
<dbReference type="Gene3D" id="3.40.630.10">
    <property type="entry name" value="Zn peptidases"/>
    <property type="match status" value="1"/>
</dbReference>
<evidence type="ECO:0000259" key="16">
    <source>
        <dbReference type="Pfam" id="PF24827"/>
    </source>
</evidence>
<protein>
    <recommendedName>
        <fullName evidence="9">N-acyl-aromatic-L-amino acid amidohydrolase</fullName>
        <ecNumber evidence="9">3.5.1.114</ecNumber>
    </recommendedName>
</protein>
<dbReference type="GO" id="GO:0005829">
    <property type="term" value="C:cytosol"/>
    <property type="evidence" value="ECO:0007669"/>
    <property type="project" value="TreeGrafter"/>
</dbReference>
<evidence type="ECO:0000256" key="7">
    <source>
        <dbReference type="ARBA" id="ARBA00022833"/>
    </source>
</evidence>
<dbReference type="Ensembl" id="ENSMMDT00005022220.1">
    <property type="protein sequence ID" value="ENSMMDP00005021732.1"/>
    <property type="gene ID" value="ENSMMDG00005010599.1"/>
</dbReference>
<evidence type="ECO:0000256" key="5">
    <source>
        <dbReference type="ARBA" id="ARBA00022723"/>
    </source>
</evidence>
<dbReference type="InterPro" id="IPR007036">
    <property type="entry name" value="Aste_AspA_hybrid_dom"/>
</dbReference>
<dbReference type="Proteomes" id="UP000472263">
    <property type="component" value="Chromosome 1"/>
</dbReference>
<comment type="catalytic activity">
    <reaction evidence="12">
        <text>an N-acyl-aromatic L-alpha-amino acid + H2O = an aromatic L-alpha-amino acid + a carboxylate</text>
        <dbReference type="Rhea" id="RHEA:54184"/>
        <dbReference type="ChEBI" id="CHEBI:15377"/>
        <dbReference type="ChEBI" id="CHEBI:29067"/>
        <dbReference type="ChEBI" id="CHEBI:84824"/>
        <dbReference type="ChEBI" id="CHEBI:138093"/>
        <dbReference type="EC" id="3.5.1.114"/>
    </reaction>
</comment>
<feature type="binding site" evidence="14">
    <location>
        <position position="23"/>
    </location>
    <ligand>
        <name>Zn(2+)</name>
        <dbReference type="ChEBI" id="CHEBI:29105"/>
    </ligand>
</feature>
<comment type="cofactor">
    <cofactor evidence="14">
        <name>Zn(2+)</name>
        <dbReference type="ChEBI" id="CHEBI:29105"/>
    </cofactor>
    <text evidence="14">Binds 1 zinc ion per subunit.</text>
</comment>
<dbReference type="PANTHER" id="PTHR15162">
    <property type="entry name" value="ASPARTOACYLASE"/>
    <property type="match status" value="1"/>
</dbReference>
<reference evidence="17" key="2">
    <citation type="submission" date="2025-08" db="UniProtKB">
        <authorList>
            <consortium name="Ensembl"/>
        </authorList>
    </citation>
    <scope>IDENTIFICATION</scope>
</reference>
<evidence type="ECO:0000256" key="2">
    <source>
        <dbReference type="ARBA" id="ARBA00006173"/>
    </source>
</evidence>
<evidence type="ECO:0000256" key="11">
    <source>
        <dbReference type="ARBA" id="ARBA00048435"/>
    </source>
</evidence>
<dbReference type="NCBIfam" id="NF002601">
    <property type="entry name" value="PRK02259.1"/>
    <property type="match status" value="1"/>
</dbReference>
<dbReference type="GO" id="GO:0016324">
    <property type="term" value="C:apical plasma membrane"/>
    <property type="evidence" value="ECO:0007669"/>
    <property type="project" value="UniProtKB-SubCell"/>
</dbReference>
<dbReference type="GeneTree" id="ENSGT00390000001189"/>